<dbReference type="EMBL" id="AP023440">
    <property type="protein sequence ID" value="BCL29162.1"/>
    <property type="molecule type" value="Genomic_DNA"/>
</dbReference>
<feature type="compositionally biased region" description="Low complexity" evidence="1">
    <location>
        <begin position="185"/>
        <end position="196"/>
    </location>
</feature>
<dbReference type="RefSeq" id="WP_190851314.1">
    <property type="nucleotide sequence ID" value="NZ_AP023440.1"/>
</dbReference>
<feature type="compositionally biased region" description="Gly residues" evidence="1">
    <location>
        <begin position="218"/>
        <end position="227"/>
    </location>
</feature>
<dbReference type="InterPro" id="IPR036366">
    <property type="entry name" value="PGBDSf"/>
</dbReference>
<evidence type="ECO:0000313" key="4">
    <source>
        <dbReference type="Proteomes" id="UP000516444"/>
    </source>
</evidence>
<dbReference type="Gene3D" id="1.10.101.10">
    <property type="entry name" value="PGBD-like superfamily/PGBD"/>
    <property type="match status" value="1"/>
</dbReference>
<feature type="region of interest" description="Disordered" evidence="1">
    <location>
        <begin position="84"/>
        <end position="103"/>
    </location>
</feature>
<feature type="region of interest" description="Disordered" evidence="1">
    <location>
        <begin position="372"/>
        <end position="437"/>
    </location>
</feature>
<dbReference type="Gene3D" id="2.40.420.20">
    <property type="match status" value="1"/>
</dbReference>
<evidence type="ECO:0000259" key="2">
    <source>
        <dbReference type="Pfam" id="PF01471"/>
    </source>
</evidence>
<feature type="region of interest" description="Disordered" evidence="1">
    <location>
        <begin position="185"/>
        <end position="204"/>
    </location>
</feature>
<dbReference type="InterPro" id="IPR036365">
    <property type="entry name" value="PGBD-like_sf"/>
</dbReference>
<sequence length="521" mass="51392">MKHLSGRKQLGALVGVVVLVGAGGWVAGTQVHSPADAAAARDAPKAGPVTVGVQRQSLVATVVANGSIEFASPQPLSLAGPVGTGSSGGAAAGEGTEQRVTKAPVAGARIKEGDVLMAVNGRPVLALSGRVPMYRALGPGTSGDDVKQLQRALRRLGFEPGAISGDYGQGTAAAVTQWYANKGYQAQQPSPDEQQQLGELQQSVSSAQETLLTMTGSGSTGSTGGTGAAPQTDTDTDSGGSGSGTDSRTEAGASTPAAESGNDKEIRKLQLKSAQKALDMANAALSTYQTTYGTKVPAGEAVFFPKLPVRLDKVTVKTGDVPAGKIGTVTGSEVVVQTVVPGSDGELLKKGMAVELATAGGEKARGTVSALGADAAPSTAEGDGEQSAGEGSGGSESESGAEPGAESGTEPSDATNTAPAAGDPSAPVPLRISVPDPGPLAGQAGAAVKVTIKIGASDGKVLTVPLAAIRTSADGKARVQVRRDSGVSDVRVTVGLSAAGLVEVKPAGGALKQGDNVVVGK</sequence>
<name>A0A7G1P2B8_9ACTN</name>
<evidence type="ECO:0000256" key="1">
    <source>
        <dbReference type="SAM" id="MobiDB-lite"/>
    </source>
</evidence>
<organism evidence="3 4">
    <name type="scientific">Streptomyces aurantiacus</name>
    <dbReference type="NCBI Taxonomy" id="47760"/>
    <lineage>
        <taxon>Bacteria</taxon>
        <taxon>Bacillati</taxon>
        <taxon>Actinomycetota</taxon>
        <taxon>Actinomycetes</taxon>
        <taxon>Kitasatosporales</taxon>
        <taxon>Streptomycetaceae</taxon>
        <taxon>Streptomyces</taxon>
        <taxon>Streptomyces aurantiacus group</taxon>
    </lineage>
</organism>
<feature type="domain" description="Peptidoglycan binding-like" evidence="2">
    <location>
        <begin position="142"/>
        <end position="178"/>
    </location>
</feature>
<gene>
    <name evidence="3" type="ORF">GCM10017557_40210</name>
</gene>
<dbReference type="KEGG" id="sgm:GCM10017557_40210"/>
<reference evidence="3 4" key="1">
    <citation type="journal article" date="2014" name="Int. J. Syst. Evol. Microbiol.">
        <title>Complete genome sequence of Corynebacterium casei LMG S-19264T (=DSM 44701T), isolated from a smear-ripened cheese.</title>
        <authorList>
            <consortium name="US DOE Joint Genome Institute (JGI-PGF)"/>
            <person name="Walter F."/>
            <person name="Albersmeier A."/>
            <person name="Kalinowski J."/>
            <person name="Ruckert C."/>
        </authorList>
    </citation>
    <scope>NUCLEOTIDE SEQUENCE [LARGE SCALE GENOMIC DNA]</scope>
    <source>
        <strain evidence="3 4">JCM 4677</strain>
    </source>
</reference>
<feature type="compositionally biased region" description="Low complexity" evidence="1">
    <location>
        <begin position="385"/>
        <end position="410"/>
    </location>
</feature>
<proteinExistence type="predicted"/>
<evidence type="ECO:0000313" key="3">
    <source>
        <dbReference type="EMBL" id="BCL29162.1"/>
    </source>
</evidence>
<feature type="region of interest" description="Disordered" evidence="1">
    <location>
        <begin position="214"/>
        <end position="265"/>
    </location>
</feature>
<protein>
    <recommendedName>
        <fullName evidence="2">Peptidoglycan binding-like domain-containing protein</fullName>
    </recommendedName>
</protein>
<dbReference type="SUPFAM" id="SSF47090">
    <property type="entry name" value="PGBD-like"/>
    <property type="match status" value="1"/>
</dbReference>
<dbReference type="AlphaFoldDB" id="A0A7G1P2B8"/>
<dbReference type="Pfam" id="PF01471">
    <property type="entry name" value="PG_binding_1"/>
    <property type="match status" value="1"/>
</dbReference>
<dbReference type="InterPro" id="IPR002477">
    <property type="entry name" value="Peptidoglycan-bd-like"/>
</dbReference>
<keyword evidence="4" id="KW-1185">Reference proteome</keyword>
<accession>A0A7G1P2B8</accession>
<dbReference type="Proteomes" id="UP000516444">
    <property type="component" value="Chromosome"/>
</dbReference>